<gene>
    <name evidence="2" type="ORF">FMOSSE_LOCUS2858</name>
</gene>
<name>A0A9N8WC70_FUNMO</name>
<evidence type="ECO:0000313" key="2">
    <source>
        <dbReference type="EMBL" id="CAG8477975.1"/>
    </source>
</evidence>
<dbReference type="Proteomes" id="UP000789375">
    <property type="component" value="Unassembled WGS sequence"/>
</dbReference>
<feature type="coiled-coil region" evidence="1">
    <location>
        <begin position="85"/>
        <end position="115"/>
    </location>
</feature>
<keyword evidence="3" id="KW-1185">Reference proteome</keyword>
<reference evidence="2" key="1">
    <citation type="submission" date="2021-06" db="EMBL/GenBank/DDBJ databases">
        <authorList>
            <person name="Kallberg Y."/>
            <person name="Tangrot J."/>
            <person name="Rosling A."/>
        </authorList>
    </citation>
    <scope>NUCLEOTIDE SEQUENCE</scope>
    <source>
        <strain evidence="2">87-6 pot B 2015</strain>
    </source>
</reference>
<sequence>MTHAPEIREQVQQVLRNFWINIFYLGYTVIDYPAGCVLAVEKVTCLLERLRACWLVYGIGRLSCGLRAYRERLRAYPSVNLQIKQQNIHMNLKLVEEKRELLEKEQDELKDWICLEQIKYEPKRIRRESNTYYSQVMTESQQSATLYLTLLMTEVTEYSSINLDLGSLDRSKNNSIYVCDDSSSCESMPCPSPTRSVTNTLIRMPNKSIITKATYNEYSSAHIISAFNLTIHLVKATIREQIYSKIESKIILETKINDNQMTDEDRFIFFIRYALLDFVSKFMMPKVLDPFSDVKYMWIEKNVRSIKEANIMFTSNFGKRKTDLLILRLSDAREFLNVEVSGPPYRSMKKHTVGDVKKLLMIAISDKRKYLALFVEQEKLQRKIRSFIPGGDCTENLRDWLHLPDDDILLVTGEDMNENISLI</sequence>
<organism evidence="2 3">
    <name type="scientific">Funneliformis mosseae</name>
    <name type="common">Endomycorrhizal fungus</name>
    <name type="synonym">Glomus mosseae</name>
    <dbReference type="NCBI Taxonomy" id="27381"/>
    <lineage>
        <taxon>Eukaryota</taxon>
        <taxon>Fungi</taxon>
        <taxon>Fungi incertae sedis</taxon>
        <taxon>Mucoromycota</taxon>
        <taxon>Glomeromycotina</taxon>
        <taxon>Glomeromycetes</taxon>
        <taxon>Glomerales</taxon>
        <taxon>Glomeraceae</taxon>
        <taxon>Funneliformis</taxon>
    </lineage>
</organism>
<dbReference type="AlphaFoldDB" id="A0A9N8WC70"/>
<evidence type="ECO:0000313" key="3">
    <source>
        <dbReference type="Proteomes" id="UP000789375"/>
    </source>
</evidence>
<keyword evidence="1" id="KW-0175">Coiled coil</keyword>
<evidence type="ECO:0000256" key="1">
    <source>
        <dbReference type="SAM" id="Coils"/>
    </source>
</evidence>
<accession>A0A9N8WC70</accession>
<comment type="caution">
    <text evidence="2">The sequence shown here is derived from an EMBL/GenBank/DDBJ whole genome shotgun (WGS) entry which is preliminary data.</text>
</comment>
<dbReference type="EMBL" id="CAJVPP010000390">
    <property type="protein sequence ID" value="CAG8477975.1"/>
    <property type="molecule type" value="Genomic_DNA"/>
</dbReference>
<protein>
    <submittedName>
        <fullName evidence="2">14318_t:CDS:1</fullName>
    </submittedName>
</protein>
<proteinExistence type="predicted"/>